<evidence type="ECO:0000313" key="3">
    <source>
        <dbReference type="Proteomes" id="UP000321935"/>
    </source>
</evidence>
<dbReference type="EMBL" id="VORW01000005">
    <property type="protein sequence ID" value="TXE11328.1"/>
    <property type="molecule type" value="Genomic_DNA"/>
</dbReference>
<accession>A0A5C7ARJ2</accession>
<name>A0A5C7ARJ2_9BACT</name>
<gene>
    <name evidence="2" type="ORF">ESV85_10375</name>
</gene>
<dbReference type="CDD" id="cd03024">
    <property type="entry name" value="DsbA_FrnE"/>
    <property type="match status" value="1"/>
</dbReference>
<dbReference type="PANTHER" id="PTHR13887:SF41">
    <property type="entry name" value="THIOREDOXIN SUPERFAMILY PROTEIN"/>
    <property type="match status" value="1"/>
</dbReference>
<evidence type="ECO:0000259" key="1">
    <source>
        <dbReference type="Pfam" id="PF01323"/>
    </source>
</evidence>
<organism evidence="2 3">
    <name type="scientific">Algoriphagus aquimarinus</name>
    <dbReference type="NCBI Taxonomy" id="237018"/>
    <lineage>
        <taxon>Bacteria</taxon>
        <taxon>Pseudomonadati</taxon>
        <taxon>Bacteroidota</taxon>
        <taxon>Cytophagia</taxon>
        <taxon>Cytophagales</taxon>
        <taxon>Cyclobacteriaceae</taxon>
        <taxon>Algoriphagus</taxon>
    </lineage>
</organism>
<protein>
    <submittedName>
        <fullName evidence="2">DsbA family oxidoreductase</fullName>
    </submittedName>
</protein>
<dbReference type="PANTHER" id="PTHR13887">
    <property type="entry name" value="GLUTATHIONE S-TRANSFERASE KAPPA"/>
    <property type="match status" value="1"/>
</dbReference>
<evidence type="ECO:0000313" key="2">
    <source>
        <dbReference type="EMBL" id="TXE11328.1"/>
    </source>
</evidence>
<dbReference type="Pfam" id="PF01323">
    <property type="entry name" value="DSBA"/>
    <property type="match status" value="1"/>
</dbReference>
<dbReference type="SUPFAM" id="SSF52833">
    <property type="entry name" value="Thioredoxin-like"/>
    <property type="match status" value="1"/>
</dbReference>
<sequence length="235" mass="26215">MKIEIWSDVVCPFCYIGKRKIEKAINNSPFKDKIEIEWKSFQLNPDQVTDPSLNSLEYLSKAKGWSMEQTLEITDNVVNMAAAEGLDFQMGNTVVANTMNSHRLIHLAKESGKGGEMKESLLKAYFTDGLNIDDAATLVSLGKEVGIEEEPIRQMLASEQFKNTVEQDIYESRTIGVKGVPFFVLDKKFGISGAQPDEVFDQTLEKAWNEYSKVNPSLEIAEGNGEACDVEGENC</sequence>
<dbReference type="RefSeq" id="WP_146917301.1">
    <property type="nucleotide sequence ID" value="NZ_VORW01000005.1"/>
</dbReference>
<proteinExistence type="predicted"/>
<dbReference type="OrthoDB" id="9799122at2"/>
<dbReference type="InterPro" id="IPR001853">
    <property type="entry name" value="DSBA-like_thioredoxin_dom"/>
</dbReference>
<dbReference type="AlphaFoldDB" id="A0A5C7ARJ2"/>
<feature type="domain" description="DSBA-like thioredoxin" evidence="1">
    <location>
        <begin position="3"/>
        <end position="204"/>
    </location>
</feature>
<dbReference type="GO" id="GO:0016491">
    <property type="term" value="F:oxidoreductase activity"/>
    <property type="evidence" value="ECO:0007669"/>
    <property type="project" value="InterPro"/>
</dbReference>
<reference evidence="2 3" key="1">
    <citation type="submission" date="2019-08" db="EMBL/GenBank/DDBJ databases">
        <title>Genomes sequence of Algoriphagus aquimarinus ACAM450.</title>
        <authorList>
            <person name="Bowman J.P."/>
        </authorList>
    </citation>
    <scope>NUCLEOTIDE SEQUENCE [LARGE SCALE GENOMIC DNA]</scope>
    <source>
        <strain evidence="2 3">ACAM 450</strain>
    </source>
</reference>
<comment type="caution">
    <text evidence="2">The sequence shown here is derived from an EMBL/GenBank/DDBJ whole genome shotgun (WGS) entry which is preliminary data.</text>
</comment>
<dbReference type="Proteomes" id="UP000321935">
    <property type="component" value="Unassembled WGS sequence"/>
</dbReference>
<dbReference type="Gene3D" id="3.40.30.10">
    <property type="entry name" value="Glutaredoxin"/>
    <property type="match status" value="1"/>
</dbReference>
<dbReference type="InterPro" id="IPR036249">
    <property type="entry name" value="Thioredoxin-like_sf"/>
</dbReference>